<protein>
    <recommendedName>
        <fullName evidence="3">DUF2069 domain-containing protein</fullName>
    </recommendedName>
</protein>
<keyword evidence="1" id="KW-1133">Transmembrane helix</keyword>
<gene>
    <name evidence="2" type="ORF">METZ01_LOCUS143778</name>
</gene>
<accession>A0A381ZP80</accession>
<reference evidence="2" key="1">
    <citation type="submission" date="2018-05" db="EMBL/GenBank/DDBJ databases">
        <authorList>
            <person name="Lanie J.A."/>
            <person name="Ng W.-L."/>
            <person name="Kazmierczak K.M."/>
            <person name="Andrzejewski T.M."/>
            <person name="Davidsen T.M."/>
            <person name="Wayne K.J."/>
            <person name="Tettelin H."/>
            <person name="Glass J.I."/>
            <person name="Rusch D."/>
            <person name="Podicherti R."/>
            <person name="Tsui H.-C.T."/>
            <person name="Winkler M.E."/>
        </authorList>
    </citation>
    <scope>NUCLEOTIDE SEQUENCE</scope>
</reference>
<feature type="transmembrane region" description="Helical" evidence="1">
    <location>
        <begin position="47"/>
        <end position="66"/>
    </location>
</feature>
<evidence type="ECO:0000313" key="2">
    <source>
        <dbReference type="EMBL" id="SVA90924.1"/>
    </source>
</evidence>
<name>A0A381ZP80_9ZZZZ</name>
<dbReference type="EMBL" id="UINC01022064">
    <property type="protein sequence ID" value="SVA90924.1"/>
    <property type="molecule type" value="Genomic_DNA"/>
</dbReference>
<feature type="transmembrane region" description="Helical" evidence="1">
    <location>
        <begin position="24"/>
        <end position="41"/>
    </location>
</feature>
<proteinExistence type="predicted"/>
<feature type="transmembrane region" description="Helical" evidence="1">
    <location>
        <begin position="104"/>
        <end position="128"/>
    </location>
</feature>
<feature type="transmembrane region" description="Helical" evidence="1">
    <location>
        <begin position="73"/>
        <end position="92"/>
    </location>
</feature>
<organism evidence="2">
    <name type="scientific">marine metagenome</name>
    <dbReference type="NCBI Taxonomy" id="408172"/>
    <lineage>
        <taxon>unclassified sequences</taxon>
        <taxon>metagenomes</taxon>
        <taxon>ecological metagenomes</taxon>
    </lineage>
</organism>
<keyword evidence="1" id="KW-0472">Membrane</keyword>
<sequence>MAFFLNREQYKAAFFALTQKNQRFLRLFIALLSISGCAGWLLNWSLFTYWTIPGIALDLTWLYWTLALKKAPSFYFACIPIAFWFVLIFDGLDVVSVFSSPDSFGPTAITSVVNLLLIAIFSRAIFIYRKQLRELKSRATIDITEAEK</sequence>
<evidence type="ECO:0000256" key="1">
    <source>
        <dbReference type="SAM" id="Phobius"/>
    </source>
</evidence>
<evidence type="ECO:0008006" key="3">
    <source>
        <dbReference type="Google" id="ProtNLM"/>
    </source>
</evidence>
<dbReference type="AlphaFoldDB" id="A0A381ZP80"/>
<keyword evidence="1" id="KW-0812">Transmembrane</keyword>